<dbReference type="PANTHER" id="PTHR43633">
    <property type="entry name" value="ALCOHOL DEHYDROGENASE YQHD"/>
    <property type="match status" value="1"/>
</dbReference>
<dbReference type="EMBL" id="CP063767">
    <property type="protein sequence ID" value="QOY61161.1"/>
    <property type="molecule type" value="Genomic_DNA"/>
</dbReference>
<dbReference type="GO" id="GO:1990362">
    <property type="term" value="F:butanol dehydrogenase (NAD+) activity"/>
    <property type="evidence" value="ECO:0007669"/>
    <property type="project" value="InterPro"/>
</dbReference>
<reference evidence="4 5" key="1">
    <citation type="submission" date="2020-10" db="EMBL/GenBank/DDBJ databases">
        <title>Olsenella immobilis sp.nov., isolated from the mud in a fermentation cellar used for the production of Chinese strong-flavoured liquor.</title>
        <authorList>
            <person name="Lu L."/>
        </authorList>
    </citation>
    <scope>NUCLEOTIDE SEQUENCE [LARGE SCALE GENOMIC DNA]</scope>
    <source>
        <strain evidence="4 5">LZLJ-2</strain>
    </source>
</reference>
<keyword evidence="5" id="KW-1185">Reference proteome</keyword>
<dbReference type="Proteomes" id="UP000593735">
    <property type="component" value="Chromosome"/>
</dbReference>
<dbReference type="RefSeq" id="WP_194372248.1">
    <property type="nucleotide sequence ID" value="NZ_CP063767.1"/>
</dbReference>
<evidence type="ECO:0000256" key="1">
    <source>
        <dbReference type="ARBA" id="ARBA00023002"/>
    </source>
</evidence>
<protein>
    <submittedName>
        <fullName evidence="4">Iron-containing alcohol dehydrogenase</fullName>
    </submittedName>
</protein>
<evidence type="ECO:0000259" key="2">
    <source>
        <dbReference type="Pfam" id="PF00465"/>
    </source>
</evidence>
<evidence type="ECO:0000259" key="3">
    <source>
        <dbReference type="Pfam" id="PF25137"/>
    </source>
</evidence>
<dbReference type="InterPro" id="IPR018211">
    <property type="entry name" value="ADH_Fe_CS"/>
</dbReference>
<gene>
    <name evidence="4" type="ORF">INP52_02875</name>
</gene>
<keyword evidence="1" id="KW-0560">Oxidoreductase</keyword>
<dbReference type="Pfam" id="PF00465">
    <property type="entry name" value="Fe-ADH"/>
    <property type="match status" value="1"/>
</dbReference>
<feature type="domain" description="Fe-containing alcohol dehydrogenase-like C-terminal" evidence="3">
    <location>
        <begin position="189"/>
        <end position="409"/>
    </location>
</feature>
<dbReference type="PROSITE" id="PS00913">
    <property type="entry name" value="ADH_IRON_1"/>
    <property type="match status" value="1"/>
</dbReference>
<evidence type="ECO:0000313" key="5">
    <source>
        <dbReference type="Proteomes" id="UP000593735"/>
    </source>
</evidence>
<dbReference type="FunFam" id="3.40.50.1970:FF:000003">
    <property type="entry name" value="Alcohol dehydrogenase, iron-containing"/>
    <property type="match status" value="1"/>
</dbReference>
<accession>A0A7S7M9D7</accession>
<dbReference type="KEGG" id="tio:INP52_02875"/>
<dbReference type="GO" id="GO:1990002">
    <property type="term" value="F:methylglyoxal reductase (NADPH) (acetol producing) activity"/>
    <property type="evidence" value="ECO:0007669"/>
    <property type="project" value="TreeGrafter"/>
</dbReference>
<dbReference type="InterPro" id="IPR001670">
    <property type="entry name" value="ADH_Fe/GldA"/>
</dbReference>
<proteinExistence type="predicted"/>
<evidence type="ECO:0000313" key="4">
    <source>
        <dbReference type="EMBL" id="QOY61161.1"/>
    </source>
</evidence>
<dbReference type="Pfam" id="PF25137">
    <property type="entry name" value="ADH_Fe_C"/>
    <property type="match status" value="1"/>
</dbReference>
<feature type="domain" description="Alcohol dehydrogenase iron-type/glycerol dehydrogenase GldA" evidence="2">
    <location>
        <begin position="9"/>
        <end position="178"/>
    </location>
</feature>
<organism evidence="4 5">
    <name type="scientific">Thermophilibacter immobilis</name>
    <dbReference type="NCBI Taxonomy" id="2779519"/>
    <lineage>
        <taxon>Bacteria</taxon>
        <taxon>Bacillati</taxon>
        <taxon>Actinomycetota</taxon>
        <taxon>Coriobacteriia</taxon>
        <taxon>Coriobacteriales</taxon>
        <taxon>Atopobiaceae</taxon>
        <taxon>Thermophilibacter</taxon>
    </lineage>
</organism>
<dbReference type="CDD" id="cd08187">
    <property type="entry name" value="BDH"/>
    <property type="match status" value="1"/>
</dbReference>
<dbReference type="GO" id="GO:0046872">
    <property type="term" value="F:metal ion binding"/>
    <property type="evidence" value="ECO:0007669"/>
    <property type="project" value="InterPro"/>
</dbReference>
<sequence>MNDFTFCSPTKFVFGRGVTDRVGPELASAGYAHAFVIYGQGSVVRTGTLGRVLASLDEAGIAHTELGGIRPNPEVGPVRDGIRTAREIGCDLVLAVGGGSVIDTAKSIAVGVPYAGDVWDLFTGAPKPAGELPVASVLTIPAAGSEASAGCVITNDELSLKRGIPFDLRRPVLAFMDPELTFTLPPYQTAAGVSDMIAHVMERYFSAAGPVPITDNVATGIIRCLIKETPRALADPTDYDARANIMWAGMLAHNGLAGLGRGTEPGGSSAGGWESHGLEHELSAHDARVTHGAGLAVIFPAWMRYVWRTCPERFCSFGRDVFGIEPVDPAADGVDVEPEEAVTDAVTATIDELQSFFVSIGMPRTLGELGVTKEQIPALLETLEQNKGPEFGEFKLLTMADARAIYESAL</sequence>
<dbReference type="GO" id="GO:0008106">
    <property type="term" value="F:alcohol dehydrogenase (NADP+) activity"/>
    <property type="evidence" value="ECO:0007669"/>
    <property type="project" value="TreeGrafter"/>
</dbReference>
<dbReference type="SUPFAM" id="SSF56796">
    <property type="entry name" value="Dehydroquinate synthase-like"/>
    <property type="match status" value="1"/>
</dbReference>
<name>A0A7S7M9D7_9ACTN</name>
<dbReference type="PANTHER" id="PTHR43633:SF1">
    <property type="entry name" value="ALCOHOL DEHYDROGENASE YQHD"/>
    <property type="match status" value="1"/>
</dbReference>
<dbReference type="GO" id="GO:0005829">
    <property type="term" value="C:cytosol"/>
    <property type="evidence" value="ECO:0007669"/>
    <property type="project" value="TreeGrafter"/>
</dbReference>
<dbReference type="AlphaFoldDB" id="A0A7S7M9D7"/>
<dbReference type="Gene3D" id="3.40.50.1970">
    <property type="match status" value="1"/>
</dbReference>
<dbReference type="InterPro" id="IPR044731">
    <property type="entry name" value="BDH-like"/>
</dbReference>
<dbReference type="Gene3D" id="1.20.1090.10">
    <property type="entry name" value="Dehydroquinate synthase-like - alpha domain"/>
    <property type="match status" value="1"/>
</dbReference>
<dbReference type="InterPro" id="IPR056798">
    <property type="entry name" value="ADH_Fe_C"/>
</dbReference>